<dbReference type="EMBL" id="JADQAZ010000001">
    <property type="protein sequence ID" value="MBT0957144.1"/>
    <property type="molecule type" value="Genomic_DNA"/>
</dbReference>
<feature type="region of interest" description="Disordered" evidence="7">
    <location>
        <begin position="1"/>
        <end position="24"/>
    </location>
</feature>
<protein>
    <recommendedName>
        <fullName evidence="2">nitrile hydratase</fullName>
        <ecNumber evidence="2">4.2.1.84</ecNumber>
    </recommendedName>
</protein>
<gene>
    <name evidence="9" type="primary">nthA</name>
    <name evidence="9" type="ORF">IV417_07085</name>
</gene>
<reference evidence="9 10" key="1">
    <citation type="journal article" date="2021" name="Arch. Microbiol.">
        <title>Harenicola maris gen. nov., sp. nov. isolated from the Sea of Japan shallow sediments.</title>
        <authorList>
            <person name="Romanenko L.A."/>
            <person name="Kurilenko V.V."/>
            <person name="Chernysheva N.Y."/>
            <person name="Tekutyeva L.A."/>
            <person name="Velansky P.V."/>
            <person name="Svetashev V.I."/>
            <person name="Isaeva M.P."/>
        </authorList>
    </citation>
    <scope>NUCLEOTIDE SEQUENCE [LARGE SCALE GENOMIC DNA]</scope>
    <source>
        <strain evidence="9 10">KMM 3653</strain>
    </source>
</reference>
<dbReference type="SUPFAM" id="SSF56209">
    <property type="entry name" value="Nitrile hydratase alpha chain"/>
    <property type="match status" value="1"/>
</dbReference>
<accession>A0AAP2CMQ6</accession>
<comment type="similarity">
    <text evidence="1">Belongs to the nitrile hydratase subunit alpha family.</text>
</comment>
<comment type="catalytic activity">
    <reaction evidence="5">
        <text>an aliphatic primary amide = an aliphatic nitrile + H2O</text>
        <dbReference type="Rhea" id="RHEA:12673"/>
        <dbReference type="ChEBI" id="CHEBI:15377"/>
        <dbReference type="ChEBI" id="CHEBI:65285"/>
        <dbReference type="ChEBI" id="CHEBI:80291"/>
        <dbReference type="EC" id="4.2.1.84"/>
    </reaction>
</comment>
<dbReference type="EC" id="4.2.1.84" evidence="2"/>
<evidence type="ECO:0000256" key="7">
    <source>
        <dbReference type="SAM" id="MobiDB-lite"/>
    </source>
</evidence>
<evidence type="ECO:0000256" key="1">
    <source>
        <dbReference type="ARBA" id="ARBA00009363"/>
    </source>
</evidence>
<dbReference type="GO" id="GO:0018822">
    <property type="term" value="F:nitrile hydratase activity"/>
    <property type="evidence" value="ECO:0007669"/>
    <property type="project" value="UniProtKB-EC"/>
</dbReference>
<comment type="caution">
    <text evidence="9">The sequence shown here is derived from an EMBL/GenBank/DDBJ whole genome shotgun (WGS) entry which is preliminary data.</text>
</comment>
<organism evidence="9 10">
    <name type="scientific">Harenicola maris</name>
    <dbReference type="NCBI Taxonomy" id="2841044"/>
    <lineage>
        <taxon>Bacteria</taxon>
        <taxon>Pseudomonadati</taxon>
        <taxon>Pseudomonadota</taxon>
        <taxon>Alphaproteobacteria</taxon>
        <taxon>Rhodobacterales</taxon>
        <taxon>Paracoccaceae</taxon>
        <taxon>Harenicola</taxon>
    </lineage>
</organism>
<dbReference type="RefSeq" id="WP_327793319.1">
    <property type="nucleotide sequence ID" value="NZ_JADQAZ010000001.1"/>
</dbReference>
<evidence type="ECO:0000313" key="10">
    <source>
        <dbReference type="Proteomes" id="UP001315686"/>
    </source>
</evidence>
<dbReference type="InterPro" id="IPR004232">
    <property type="entry name" value="CN_Hdrtase_a/SCN_Hdrlase_g"/>
</dbReference>
<name>A0AAP2CMQ6_9RHOB</name>
<feature type="compositionally biased region" description="Basic and acidic residues" evidence="7">
    <location>
        <begin position="1"/>
        <end position="15"/>
    </location>
</feature>
<dbReference type="PIRSF" id="PIRSF001426">
    <property type="entry name" value="NHase_alpha"/>
    <property type="match status" value="1"/>
</dbReference>
<dbReference type="InterPro" id="IPR036648">
    <property type="entry name" value="CN_Hdrase_a/SCN_Hdrase_g_sf"/>
</dbReference>
<evidence type="ECO:0000256" key="6">
    <source>
        <dbReference type="PIRSR" id="PIRSR001426-1"/>
    </source>
</evidence>
<keyword evidence="4 9" id="KW-0456">Lyase</keyword>
<feature type="domain" description="Nitrile hydratase alpha/Thiocyanate hydrolase gamma" evidence="8">
    <location>
        <begin position="35"/>
        <end position="212"/>
    </location>
</feature>
<dbReference type="InterPro" id="IPR023900">
    <property type="entry name" value="CN_Hdrtase_asu/SCN_Hdrlase_gsu"/>
</dbReference>
<dbReference type="Pfam" id="PF02979">
    <property type="entry name" value="NHase_alpha"/>
    <property type="match status" value="1"/>
</dbReference>
<dbReference type="NCBIfam" id="TIGR01323">
    <property type="entry name" value="nitrile_alph"/>
    <property type="match status" value="1"/>
</dbReference>
<evidence type="ECO:0000256" key="2">
    <source>
        <dbReference type="ARBA" id="ARBA00013079"/>
    </source>
</evidence>
<evidence type="ECO:0000313" key="9">
    <source>
        <dbReference type="EMBL" id="MBT0957144.1"/>
    </source>
</evidence>
<evidence type="ECO:0000259" key="8">
    <source>
        <dbReference type="Pfam" id="PF02979"/>
    </source>
</evidence>
<feature type="binding site" evidence="6">
    <location>
        <position position="123"/>
    </location>
    <ligand>
        <name>Fe(3+)</name>
        <dbReference type="ChEBI" id="CHEBI:29034"/>
    </ligand>
</feature>
<dbReference type="Proteomes" id="UP001315686">
    <property type="component" value="Unassembled WGS sequence"/>
</dbReference>
<proteinExistence type="inferred from homology"/>
<evidence type="ECO:0000256" key="4">
    <source>
        <dbReference type="ARBA" id="ARBA00023239"/>
    </source>
</evidence>
<dbReference type="Gene3D" id="3.90.330.10">
    <property type="entry name" value="Nitrile hydratase alpha /Thiocyanate hydrolase gamma"/>
    <property type="match status" value="1"/>
</dbReference>
<dbReference type="InterPro" id="IPR018141">
    <property type="entry name" value="Nitrile_hydratase_asu"/>
</dbReference>
<evidence type="ECO:0000256" key="5">
    <source>
        <dbReference type="ARBA" id="ARBA00044877"/>
    </source>
</evidence>
<dbReference type="GO" id="GO:0046914">
    <property type="term" value="F:transition metal ion binding"/>
    <property type="evidence" value="ECO:0007669"/>
    <property type="project" value="InterPro"/>
</dbReference>
<feature type="binding site" evidence="6">
    <location>
        <position position="127"/>
    </location>
    <ligand>
        <name>Fe(3+)</name>
        <dbReference type="ChEBI" id="CHEBI:29034"/>
    </ligand>
</feature>
<keyword evidence="3 6" id="KW-0479">Metal-binding</keyword>
<evidence type="ECO:0000256" key="3">
    <source>
        <dbReference type="ARBA" id="ARBA00022723"/>
    </source>
</evidence>
<feature type="binding site" evidence="6">
    <location>
        <position position="128"/>
    </location>
    <ligand>
        <name>Fe(3+)</name>
        <dbReference type="ChEBI" id="CHEBI:29034"/>
    </ligand>
</feature>
<feature type="binding site" evidence="6">
    <location>
        <position position="126"/>
    </location>
    <ligand>
        <name>Fe(3+)</name>
        <dbReference type="ChEBI" id="CHEBI:29034"/>
    </ligand>
</feature>
<sequence>MPHDHPHDHDHDHDGMSPSGHPYRKDQDTGLSYWQCMEIAVRELLIEKGEVSAQEVARQIDVMDSRSPANGAAVVARAWVDPGFKALLLKDAGAACGEMGFDIGPLQLIAVENTAQVHNVIVCTLCSCYPRNLLGLPPDWYKSRAYRARTVREPRAVLAEFGLTLGEDVQVRVHDSTADMRYIVLPARPEGTEGLSEAELAALVGRDSMIGTGVARRP</sequence>
<keyword evidence="10" id="KW-1185">Reference proteome</keyword>
<keyword evidence="6" id="KW-0408">Iron</keyword>
<dbReference type="AlphaFoldDB" id="A0AAP2CMQ6"/>